<evidence type="ECO:0000313" key="1">
    <source>
        <dbReference type="EMBL" id="MPL87427.1"/>
    </source>
</evidence>
<dbReference type="EMBL" id="VSSQ01000238">
    <property type="protein sequence ID" value="MPL87427.1"/>
    <property type="molecule type" value="Genomic_DNA"/>
</dbReference>
<comment type="caution">
    <text evidence="1">The sequence shown here is derived from an EMBL/GenBank/DDBJ whole genome shotgun (WGS) entry which is preliminary data.</text>
</comment>
<protein>
    <submittedName>
        <fullName evidence="1">Uncharacterized protein</fullName>
    </submittedName>
</protein>
<dbReference type="AlphaFoldDB" id="A0A644V883"/>
<gene>
    <name evidence="1" type="ORF">SDC9_33427</name>
</gene>
<accession>A0A644V883</accession>
<sequence>MHVNSIPVIHLNFKQLKAIGKHPLKYTAFPGSFNTPGYLFTFILFPFSIRSNTSLTRYGSSKRGLRAECSKVKNAFPGA</sequence>
<proteinExistence type="predicted"/>
<name>A0A644V883_9ZZZZ</name>
<organism evidence="1">
    <name type="scientific">bioreactor metagenome</name>
    <dbReference type="NCBI Taxonomy" id="1076179"/>
    <lineage>
        <taxon>unclassified sequences</taxon>
        <taxon>metagenomes</taxon>
        <taxon>ecological metagenomes</taxon>
    </lineage>
</organism>
<reference evidence="1" key="1">
    <citation type="submission" date="2019-08" db="EMBL/GenBank/DDBJ databases">
        <authorList>
            <person name="Kucharzyk K."/>
            <person name="Murdoch R.W."/>
            <person name="Higgins S."/>
            <person name="Loffler F."/>
        </authorList>
    </citation>
    <scope>NUCLEOTIDE SEQUENCE</scope>
</reference>